<dbReference type="CDD" id="cd00303">
    <property type="entry name" value="retropepsin_like"/>
    <property type="match status" value="1"/>
</dbReference>
<feature type="compositionally biased region" description="Acidic residues" evidence="1">
    <location>
        <begin position="369"/>
        <end position="379"/>
    </location>
</feature>
<dbReference type="Pfam" id="PF03732">
    <property type="entry name" value="Retrotrans_gag"/>
    <property type="match status" value="1"/>
</dbReference>
<name>A0A8T2AE98_9BRAS</name>
<feature type="compositionally biased region" description="Polar residues" evidence="1">
    <location>
        <begin position="309"/>
        <end position="319"/>
    </location>
</feature>
<accession>A0A8T2AE98</accession>
<feature type="region of interest" description="Disordered" evidence="1">
    <location>
        <begin position="369"/>
        <end position="394"/>
    </location>
</feature>
<evidence type="ECO:0000313" key="5">
    <source>
        <dbReference type="Proteomes" id="UP000694240"/>
    </source>
</evidence>
<evidence type="ECO:0000259" key="3">
    <source>
        <dbReference type="Pfam" id="PF24626"/>
    </source>
</evidence>
<feature type="region of interest" description="Disordered" evidence="1">
    <location>
        <begin position="73"/>
        <end position="108"/>
    </location>
</feature>
<evidence type="ECO:0000256" key="1">
    <source>
        <dbReference type="SAM" id="MobiDB-lite"/>
    </source>
</evidence>
<gene>
    <name evidence="4" type="ORF">ISN45_Aa04g032610</name>
</gene>
<dbReference type="CDD" id="cd01647">
    <property type="entry name" value="RT_LTR"/>
    <property type="match status" value="1"/>
</dbReference>
<dbReference type="PANTHER" id="PTHR15503">
    <property type="entry name" value="LDOC1 RELATED"/>
    <property type="match status" value="1"/>
</dbReference>
<keyword evidence="5" id="KW-1185">Reference proteome</keyword>
<proteinExistence type="predicted"/>
<comment type="caution">
    <text evidence="4">The sequence shown here is derived from an EMBL/GenBank/DDBJ whole genome shotgun (WGS) entry which is preliminary data.</text>
</comment>
<evidence type="ECO:0000259" key="2">
    <source>
        <dbReference type="Pfam" id="PF03732"/>
    </source>
</evidence>
<organism evidence="4 5">
    <name type="scientific">Arabidopsis thaliana x Arabidopsis arenosa</name>
    <dbReference type="NCBI Taxonomy" id="1240361"/>
    <lineage>
        <taxon>Eukaryota</taxon>
        <taxon>Viridiplantae</taxon>
        <taxon>Streptophyta</taxon>
        <taxon>Embryophyta</taxon>
        <taxon>Tracheophyta</taxon>
        <taxon>Spermatophyta</taxon>
        <taxon>Magnoliopsida</taxon>
        <taxon>eudicotyledons</taxon>
        <taxon>Gunneridae</taxon>
        <taxon>Pentapetalae</taxon>
        <taxon>rosids</taxon>
        <taxon>malvids</taxon>
        <taxon>Brassicales</taxon>
        <taxon>Brassicaceae</taxon>
        <taxon>Camelineae</taxon>
        <taxon>Arabidopsis</taxon>
    </lineage>
</organism>
<dbReference type="InterPro" id="IPR056924">
    <property type="entry name" value="SH3_Tf2-1"/>
</dbReference>
<feature type="domain" description="Retrotransposon gag" evidence="2">
    <location>
        <begin position="156"/>
        <end position="247"/>
    </location>
</feature>
<dbReference type="InterPro" id="IPR005162">
    <property type="entry name" value="Retrotrans_gag_dom"/>
</dbReference>
<dbReference type="Pfam" id="PF13650">
    <property type="entry name" value="Asp_protease_2"/>
    <property type="match status" value="1"/>
</dbReference>
<sequence length="901" mass="101747">MVSELRSRLLQNDPQVVDATELDRVTEETSDSRLDQVIKKTQALEVSFAEQTKKIDRNIADMFDLLKELKSNQASSSGKHGGDRNYPAVSATPGFGVDGSEQSRGYRSGPQGYYNGITRIGKVDFPRFDGERPRDWLFQVEEFFSVDYTPPEMKVKLAAVHFDGKAATWHRSLVQTPGSKKWLKDWEVYKLEVLDRFEDVIDDPVAELKQLQETSGIVEYHGKFELIKNRLDLSEDYFVSAYLAGLRLETQMHVRMFDPQSIKQCLLLGKLYERAHPPTKTDSTHWTSNRSTGSNTVSKIVPNVKEYPSPSTEQVVNTTETRKPARKFLSQEEMSTRRAKGLCFLCDEKYTPDHYLKHKKTQVFMIEVEEESDGSDSEPDNNNNTQMVVQNGSCRPQASVSAVSGVPGYSTMKVRGVYAKKPIFVLLDSGSTHNFMDPATATKLGIKSKPAGLTRVSVADGSQLGVLGKVDKFKWDFQGTPFEADFMIIPLGGCDVVLGVQWLITLGDITWNLKKLEMSFLWKNKKVLLHGLKQGSVREVKTIKMSKLQEEQAQISMICAHTVTKREETSEWSICAVDGIYEDVDSQAAFTQLETKFSDIFAEPSELPPFRGNYDHRIPLKDGTDPINQRPYRYAVSQKNEIDKMVEEMLTKGIIQPSSSPYASPVVLVKKKDGTWRLCVDYRGLNGVTIKDRFPIPLIEDLMDEVGASKVAVVARSLQERENMILILKFHLLRAQHRLKQAADLHRSERSFDIGDSVFVKLQPYRQESVVVRSNQKLAPKYSGPYKIVDRCGKVAYKLLLPTGSLIHPVFHVSQLKAAVGNVHTSSQLPSVVSDVLLKEPVLILDRKMVKRQGRAATMVLIQWTNETEEEATWEYLFDLQKKFPFFEPCGQGSSNRGALI</sequence>
<dbReference type="PANTHER" id="PTHR15503:SF22">
    <property type="entry name" value="TRANSPOSON TY3-I GAG POLYPROTEIN"/>
    <property type="match status" value="1"/>
</dbReference>
<evidence type="ECO:0000313" key="4">
    <source>
        <dbReference type="EMBL" id="KAG7570699.1"/>
    </source>
</evidence>
<feature type="compositionally biased region" description="Polar residues" evidence="1">
    <location>
        <begin position="385"/>
        <end position="394"/>
    </location>
</feature>
<dbReference type="EMBL" id="JAEFBK010000009">
    <property type="protein sequence ID" value="KAG7570699.1"/>
    <property type="molecule type" value="Genomic_DNA"/>
</dbReference>
<dbReference type="Proteomes" id="UP000694240">
    <property type="component" value="Chromosome 9"/>
</dbReference>
<dbReference type="AlphaFoldDB" id="A0A8T2AE98"/>
<protein>
    <submittedName>
        <fullName evidence="4">Retrotransposon gag domain</fullName>
    </submittedName>
</protein>
<feature type="region of interest" description="Disordered" evidence="1">
    <location>
        <begin position="304"/>
        <end position="323"/>
    </location>
</feature>
<dbReference type="FunFam" id="3.10.10.10:FF:000002">
    <property type="entry name" value="Retrovirus-related Pol polyprotein from transposon 17.6-like protein"/>
    <property type="match status" value="1"/>
</dbReference>
<reference evidence="4 5" key="1">
    <citation type="submission" date="2020-12" db="EMBL/GenBank/DDBJ databases">
        <title>Concerted genomic and epigenomic changes stabilize Arabidopsis allopolyploids.</title>
        <authorList>
            <person name="Chen Z."/>
        </authorList>
    </citation>
    <scope>NUCLEOTIDE SEQUENCE [LARGE SCALE GENOMIC DNA]</scope>
    <source>
        <strain evidence="4">Allo738</strain>
        <tissue evidence="4">Leaf</tissue>
    </source>
</reference>
<dbReference type="InterPro" id="IPR032567">
    <property type="entry name" value="RTL1-rel"/>
</dbReference>
<dbReference type="Pfam" id="PF24626">
    <property type="entry name" value="SH3_Tf2-1"/>
    <property type="match status" value="1"/>
</dbReference>
<feature type="domain" description="Tf2-1-like SH3-like" evidence="3">
    <location>
        <begin position="755"/>
        <end position="818"/>
    </location>
</feature>